<dbReference type="GO" id="GO:0006886">
    <property type="term" value="P:intracellular protein transport"/>
    <property type="evidence" value="ECO:0007669"/>
    <property type="project" value="TreeGrafter"/>
</dbReference>
<evidence type="ECO:0000256" key="2">
    <source>
        <dbReference type="ARBA" id="ARBA00022927"/>
    </source>
</evidence>
<evidence type="ECO:0000313" key="10">
    <source>
        <dbReference type="Proteomes" id="UP001056012"/>
    </source>
</evidence>
<dbReference type="InterPro" id="IPR027267">
    <property type="entry name" value="AH/BAR_dom_sf"/>
</dbReference>
<feature type="compositionally biased region" description="Low complexity" evidence="6">
    <location>
        <begin position="95"/>
        <end position="104"/>
    </location>
</feature>
<dbReference type="GO" id="GO:0032266">
    <property type="term" value="F:phosphatidylinositol-3-phosphate binding"/>
    <property type="evidence" value="ECO:0007669"/>
    <property type="project" value="TreeGrafter"/>
</dbReference>
<feature type="region of interest" description="Disordered" evidence="6">
    <location>
        <begin position="530"/>
        <end position="634"/>
    </location>
</feature>
<dbReference type="GO" id="GO:0030905">
    <property type="term" value="C:retromer, tubulation complex"/>
    <property type="evidence" value="ECO:0007669"/>
    <property type="project" value="TreeGrafter"/>
</dbReference>
<name>A0A9Q9DTP4_CURCL</name>
<evidence type="ECO:0000259" key="8">
    <source>
        <dbReference type="Pfam" id="PF09325"/>
    </source>
</evidence>
<feature type="domain" description="PX" evidence="7">
    <location>
        <begin position="206"/>
        <end position="281"/>
    </location>
</feature>
<dbReference type="InterPro" id="IPR014461">
    <property type="entry name" value="Retromer_complex_Vps17"/>
</dbReference>
<dbReference type="CDD" id="cd06891">
    <property type="entry name" value="PX_Vps17p"/>
    <property type="match status" value="1"/>
</dbReference>
<proteinExistence type="inferred from homology"/>
<keyword evidence="2" id="KW-0653">Protein transport</keyword>
<dbReference type="Proteomes" id="UP001056012">
    <property type="component" value="Chromosome 3"/>
</dbReference>
<feature type="domain" description="Sorting nexin/Vps5-like C-terminal" evidence="8">
    <location>
        <begin position="335"/>
        <end position="519"/>
    </location>
</feature>
<evidence type="ECO:0000256" key="4">
    <source>
        <dbReference type="ARBA" id="ARBA00060860"/>
    </source>
</evidence>
<keyword evidence="1" id="KW-0813">Transport</keyword>
<evidence type="ECO:0000313" key="9">
    <source>
        <dbReference type="EMBL" id="USP77616.1"/>
    </source>
</evidence>
<feature type="compositionally biased region" description="Low complexity" evidence="6">
    <location>
        <begin position="74"/>
        <end position="88"/>
    </location>
</feature>
<dbReference type="InterPro" id="IPR053055">
    <property type="entry name" value="VPS17"/>
</dbReference>
<dbReference type="Pfam" id="PF00787">
    <property type="entry name" value="PX"/>
    <property type="match status" value="1"/>
</dbReference>
<dbReference type="FunFam" id="1.20.1270.60:FF:000046">
    <property type="entry name" value="Vacuolar protein sorting-associated protein 17"/>
    <property type="match status" value="1"/>
</dbReference>
<organism evidence="9 10">
    <name type="scientific">Curvularia clavata</name>
    <dbReference type="NCBI Taxonomy" id="95742"/>
    <lineage>
        <taxon>Eukaryota</taxon>
        <taxon>Fungi</taxon>
        <taxon>Dikarya</taxon>
        <taxon>Ascomycota</taxon>
        <taxon>Pezizomycotina</taxon>
        <taxon>Dothideomycetes</taxon>
        <taxon>Pleosporomycetidae</taxon>
        <taxon>Pleosporales</taxon>
        <taxon>Pleosporineae</taxon>
        <taxon>Pleosporaceae</taxon>
        <taxon>Curvularia</taxon>
    </lineage>
</organism>
<dbReference type="FunFam" id="3.30.1520.10:FF:000034">
    <property type="entry name" value="Vacuolar protein sorting-associated protein 17"/>
    <property type="match status" value="1"/>
</dbReference>
<dbReference type="VEuPathDB" id="FungiDB:yc1106_04890"/>
<dbReference type="Gene3D" id="3.30.1520.10">
    <property type="entry name" value="Phox-like domain"/>
    <property type="match status" value="1"/>
</dbReference>
<evidence type="ECO:0000256" key="5">
    <source>
        <dbReference type="ARBA" id="ARBA00073022"/>
    </source>
</evidence>
<dbReference type="GO" id="GO:0005829">
    <property type="term" value="C:cytosol"/>
    <property type="evidence" value="ECO:0007669"/>
    <property type="project" value="GOC"/>
</dbReference>
<evidence type="ECO:0000256" key="3">
    <source>
        <dbReference type="ARBA" id="ARBA00023054"/>
    </source>
</evidence>
<dbReference type="InterPro" id="IPR036871">
    <property type="entry name" value="PX_dom_sf"/>
</dbReference>
<dbReference type="PANTHER" id="PTHR47433:SF1">
    <property type="entry name" value="VACUOLAR PROTEIN SORTING-ASSOCIATED PROTEIN 17"/>
    <property type="match status" value="1"/>
</dbReference>
<dbReference type="SUPFAM" id="SSF64268">
    <property type="entry name" value="PX domain"/>
    <property type="match status" value="1"/>
</dbReference>
<feature type="compositionally biased region" description="Basic and acidic residues" evidence="6">
    <location>
        <begin position="1"/>
        <end position="12"/>
    </location>
</feature>
<sequence>MDYSAHDPDHPGGGDPWASSPQAHRTSFGQPPTNDVPSSPLPAQASPYGENSEQYGYLGEQDAHSRPSTAPENGDQPQQQQAHGQDAPRSPQPPQQGQHGQQPQRYHGNRPQRQQQQYKLQAKVTGLERNGKKDPILRFDVYVRLSTFNMADLDLRSVEDIEDWIKGDLTLSAHCCLIANLPHICPHRLRMALMTNLPKFRTTQFRDVRRLHSEFVKLGEHLISACPEAIVPAVPPATTSAGAGTDEDEARLKMSIQRWLNIVCSNEILIRDEEMVFFVESDFGYSPVVRRKQPATGVRRKMIKQFAPPPDDTPELAAARPVVKAFYLGTMETEQKLEKVVKHRRNLGVAESDLGAKFAALQAQETHVGLAHAYKKLGKIIQATGDFHAAQGTAEATTLGDPLQYHSSDAFIAKETLTNRHIILRELLQAQSATKSKLSAADRLKASSSVKRDKVDEAIAALEEARSHEQYLTQKAQRVTANLLQEQRKWFDRTTQDMRQAIREYVVRQIEAERRTLATLESVRPDIRAIDGSGGLSRLGREAHPPQRRVPMASSQGPKGDAWSGVPRRPGDGLNRSMSGSFVAPLPEGDDKDEESIHGRKRATSKAGSQVGVEEDDDRIDAKNAASRLATTTF</sequence>
<accession>A0A9Q9DTP4</accession>
<dbReference type="EMBL" id="CP089276">
    <property type="protein sequence ID" value="USP77616.1"/>
    <property type="molecule type" value="Genomic_DNA"/>
</dbReference>
<dbReference type="GO" id="GO:0005768">
    <property type="term" value="C:endosome"/>
    <property type="evidence" value="ECO:0007669"/>
    <property type="project" value="TreeGrafter"/>
</dbReference>
<comment type="similarity">
    <text evidence="4">Belongs to the VPS17 family.</text>
</comment>
<dbReference type="AlphaFoldDB" id="A0A9Q9DTP4"/>
<dbReference type="Pfam" id="PF09325">
    <property type="entry name" value="Vps5"/>
    <property type="match status" value="1"/>
</dbReference>
<evidence type="ECO:0000256" key="1">
    <source>
        <dbReference type="ARBA" id="ARBA00022448"/>
    </source>
</evidence>
<feature type="region of interest" description="Disordered" evidence="6">
    <location>
        <begin position="1"/>
        <end position="119"/>
    </location>
</feature>
<protein>
    <recommendedName>
        <fullName evidence="5">Vacuolar protein sorting-associated protein 17</fullName>
    </recommendedName>
</protein>
<evidence type="ECO:0000256" key="6">
    <source>
        <dbReference type="SAM" id="MobiDB-lite"/>
    </source>
</evidence>
<dbReference type="OrthoDB" id="9976382at2759"/>
<keyword evidence="10" id="KW-1185">Reference proteome</keyword>
<feature type="compositionally biased region" description="Polar residues" evidence="6">
    <location>
        <begin position="19"/>
        <end position="37"/>
    </location>
</feature>
<gene>
    <name evidence="9" type="ORF">yc1106_04890</name>
</gene>
<dbReference type="GO" id="GO:0042147">
    <property type="term" value="P:retrograde transport, endosome to Golgi"/>
    <property type="evidence" value="ECO:0007669"/>
    <property type="project" value="InterPro"/>
</dbReference>
<dbReference type="InterPro" id="IPR001683">
    <property type="entry name" value="PX_dom"/>
</dbReference>
<evidence type="ECO:0000259" key="7">
    <source>
        <dbReference type="Pfam" id="PF00787"/>
    </source>
</evidence>
<keyword evidence="3" id="KW-0175">Coiled coil</keyword>
<dbReference type="InterPro" id="IPR037907">
    <property type="entry name" value="Vps17_PX"/>
</dbReference>
<dbReference type="InterPro" id="IPR015404">
    <property type="entry name" value="Vps5_C"/>
</dbReference>
<dbReference type="PIRSF" id="PIRSF011791">
    <property type="entry name" value="Vps17"/>
    <property type="match status" value="1"/>
</dbReference>
<reference evidence="9" key="1">
    <citation type="submission" date="2021-12" db="EMBL/GenBank/DDBJ databases">
        <title>Curvularia clavata genome.</title>
        <authorList>
            <person name="Cao Y."/>
        </authorList>
    </citation>
    <scope>NUCLEOTIDE SEQUENCE</scope>
    <source>
        <strain evidence="9">Yc1106</strain>
    </source>
</reference>
<dbReference type="PANTHER" id="PTHR47433">
    <property type="entry name" value="VACUOLAR PROTEIN SORTING-ASSOCIATED PROTEIN 17"/>
    <property type="match status" value="1"/>
</dbReference>
<dbReference type="Gene3D" id="1.20.1270.60">
    <property type="entry name" value="Arfaptin homology (AH) domain/BAR domain"/>
    <property type="match status" value="1"/>
</dbReference>